<evidence type="ECO:0000256" key="4">
    <source>
        <dbReference type="ARBA" id="ARBA00022723"/>
    </source>
</evidence>
<evidence type="ECO:0000256" key="2">
    <source>
        <dbReference type="ARBA" id="ARBA00005884"/>
    </source>
</evidence>
<evidence type="ECO:0000256" key="6">
    <source>
        <dbReference type="ARBA" id="ARBA00022771"/>
    </source>
</evidence>
<dbReference type="PROSITE" id="PS50089">
    <property type="entry name" value="ZF_RING_2"/>
    <property type="match status" value="1"/>
</dbReference>
<keyword evidence="8" id="KW-0862">Zinc</keyword>
<comment type="similarity">
    <text evidence="2">Belongs to the RBR family. Ariadne subfamily.</text>
</comment>
<keyword evidence="7" id="KW-0833">Ubl conjugation pathway</keyword>
<dbReference type="Gene3D" id="3.30.40.10">
    <property type="entry name" value="Zinc/RING finger domain, C3HC4 (zinc finger)"/>
    <property type="match status" value="1"/>
</dbReference>
<keyword evidence="6 9" id="KW-0863">Zinc-finger</keyword>
<keyword evidence="16" id="KW-1185">Reference proteome</keyword>
<dbReference type="InterPro" id="IPR044066">
    <property type="entry name" value="TRIAD_supradom"/>
</dbReference>
<dbReference type="Proteomes" id="UP001231189">
    <property type="component" value="Unassembled WGS sequence"/>
</dbReference>
<dbReference type="InterPro" id="IPR031127">
    <property type="entry name" value="E3_UB_ligase_RBR"/>
</dbReference>
<dbReference type="EMBL" id="JAUUTY010000002">
    <property type="protein sequence ID" value="KAK1685138.1"/>
    <property type="molecule type" value="Genomic_DNA"/>
</dbReference>
<evidence type="ECO:0000313" key="14">
    <source>
        <dbReference type="EMBL" id="KAK1685129.1"/>
    </source>
</evidence>
<dbReference type="SMART" id="SM00591">
    <property type="entry name" value="RWD"/>
    <property type="match status" value="1"/>
</dbReference>
<feature type="region of interest" description="Disordered" evidence="10">
    <location>
        <begin position="57"/>
        <end position="86"/>
    </location>
</feature>
<proteinExistence type="inferred from homology"/>
<dbReference type="SUPFAM" id="SSF57850">
    <property type="entry name" value="RING/U-box"/>
    <property type="match status" value="1"/>
</dbReference>
<feature type="compositionally biased region" description="Low complexity" evidence="10">
    <location>
        <begin position="1"/>
        <end position="13"/>
    </location>
</feature>
<evidence type="ECO:0000256" key="8">
    <source>
        <dbReference type="ARBA" id="ARBA00022833"/>
    </source>
</evidence>
<keyword evidence="4" id="KW-0479">Metal-binding</keyword>
<dbReference type="AlphaFoldDB" id="A0AAD8TNQ1"/>
<comment type="caution">
    <text evidence="15">The sequence shown here is derived from an EMBL/GenBank/DDBJ whole genome shotgun (WGS) entry which is preliminary data.</text>
</comment>
<dbReference type="PANTHER" id="PTHR11685">
    <property type="entry name" value="RBR FAMILY RING FINGER AND IBR DOMAIN-CONTAINING"/>
    <property type="match status" value="1"/>
</dbReference>
<feature type="domain" description="RING-type" evidence="13">
    <location>
        <begin position="285"/>
        <end position="415"/>
    </location>
</feature>
<feature type="domain" description="RWD" evidence="12">
    <location>
        <begin position="92"/>
        <end position="234"/>
    </location>
</feature>
<dbReference type="InterPro" id="IPR001841">
    <property type="entry name" value="Znf_RING"/>
</dbReference>
<protein>
    <submittedName>
        <fullName evidence="15">Uncharacterized protein</fullName>
    </submittedName>
</protein>
<evidence type="ECO:0000256" key="7">
    <source>
        <dbReference type="ARBA" id="ARBA00022786"/>
    </source>
</evidence>
<comment type="function">
    <text evidence="1">Might act as an E3 ubiquitin-protein ligase, or as part of E3 complex, which accepts ubiquitin from specific E2 ubiquitin-conjugating enzymes and then transfers it to substrates.</text>
</comment>
<dbReference type="PROSITE" id="PS51873">
    <property type="entry name" value="TRIAD"/>
    <property type="match status" value="1"/>
</dbReference>
<dbReference type="GO" id="GO:0008270">
    <property type="term" value="F:zinc ion binding"/>
    <property type="evidence" value="ECO:0007669"/>
    <property type="project" value="UniProtKB-KW"/>
</dbReference>
<dbReference type="FunFam" id="3.30.40.10:FF:000358">
    <property type="entry name" value="RBR-type E3 ubiquitin transferase"/>
    <property type="match status" value="1"/>
</dbReference>
<feature type="region of interest" description="Disordered" evidence="10">
    <location>
        <begin position="381"/>
        <end position="415"/>
    </location>
</feature>
<dbReference type="CDD" id="cd23821">
    <property type="entry name" value="RWD_IMPACT"/>
    <property type="match status" value="1"/>
</dbReference>
<sequence>MAAAASTSLGTSSPRTLEPSREPSTGFTAGARPVWRDPDGEEDVVDLDSPWAAVAEAESRLEEAASAAEARRRAEDEAGEDEIQDNLKRQEDELLALEAIYGDDLVEFQSKTGLRYFQIYIRYDLSDGAEVCAKFSSANGDGECPDDCAEQHEDKQDDFYSCNLEHLPPLILTCLLPQSYPSKDPPYFTVTAKWMDGPNVSKICEMLDTIWAELPGQEVVYQWVEWIRGSSLPHLGFDNKITLGPDISTHKGDKCAISRSLSLESVISAMLSYSSNKCYQRFLEDLHMCMICLNQSKGSNFIKLPCEHMFCFKCMETLCRMHVKEGTLFQLVCPDTKCSASIPPYLLKRLLGEEEFERWDKLTLEKALNSMSDVVHCPREAVSNSGREVPATSGIWQDGRKGDGGGNAELTNALQ</sequence>
<evidence type="ECO:0000313" key="15">
    <source>
        <dbReference type="EMBL" id="KAK1685138.1"/>
    </source>
</evidence>
<dbReference type="EMBL" id="JAUUTY010000002">
    <property type="protein sequence ID" value="KAK1685129.1"/>
    <property type="molecule type" value="Genomic_DNA"/>
</dbReference>
<feature type="compositionally biased region" description="Basic and acidic residues" evidence="10">
    <location>
        <begin position="57"/>
        <end position="76"/>
    </location>
</feature>
<dbReference type="GO" id="GO:0004842">
    <property type="term" value="F:ubiquitin-protein transferase activity"/>
    <property type="evidence" value="ECO:0007669"/>
    <property type="project" value="InterPro"/>
</dbReference>
<organism evidence="15 16">
    <name type="scientific">Lolium multiflorum</name>
    <name type="common">Italian ryegrass</name>
    <name type="synonym">Lolium perenne subsp. multiflorum</name>
    <dbReference type="NCBI Taxonomy" id="4521"/>
    <lineage>
        <taxon>Eukaryota</taxon>
        <taxon>Viridiplantae</taxon>
        <taxon>Streptophyta</taxon>
        <taxon>Embryophyta</taxon>
        <taxon>Tracheophyta</taxon>
        <taxon>Spermatophyta</taxon>
        <taxon>Magnoliopsida</taxon>
        <taxon>Liliopsida</taxon>
        <taxon>Poales</taxon>
        <taxon>Poaceae</taxon>
        <taxon>BOP clade</taxon>
        <taxon>Pooideae</taxon>
        <taxon>Poodae</taxon>
        <taxon>Poeae</taxon>
        <taxon>Poeae Chloroplast Group 2 (Poeae type)</taxon>
        <taxon>Loliodinae</taxon>
        <taxon>Loliinae</taxon>
        <taxon>Lolium</taxon>
    </lineage>
</organism>
<evidence type="ECO:0000256" key="5">
    <source>
        <dbReference type="ARBA" id="ARBA00022737"/>
    </source>
</evidence>
<name>A0AAD8TNQ1_LOLMU</name>
<dbReference type="PROSITE" id="PS50908">
    <property type="entry name" value="RWD"/>
    <property type="match status" value="1"/>
</dbReference>
<gene>
    <name evidence="14" type="ORF">QYE76_045977</name>
    <name evidence="15" type="ORF">QYE76_045986</name>
</gene>
<evidence type="ECO:0000256" key="9">
    <source>
        <dbReference type="PROSITE-ProRule" id="PRU00175"/>
    </source>
</evidence>
<evidence type="ECO:0000259" key="11">
    <source>
        <dbReference type="PROSITE" id="PS50089"/>
    </source>
</evidence>
<keyword evidence="3" id="KW-0808">Transferase</keyword>
<evidence type="ECO:0000313" key="16">
    <source>
        <dbReference type="Proteomes" id="UP001231189"/>
    </source>
</evidence>
<dbReference type="InterPro" id="IPR006575">
    <property type="entry name" value="RWD_dom"/>
</dbReference>
<dbReference type="InterPro" id="IPR016135">
    <property type="entry name" value="UBQ-conjugating_enzyme/RWD"/>
</dbReference>
<accession>A0AAD8TNQ1</accession>
<evidence type="ECO:0000259" key="13">
    <source>
        <dbReference type="PROSITE" id="PS51873"/>
    </source>
</evidence>
<feature type="domain" description="RING-type" evidence="11">
    <location>
        <begin position="289"/>
        <end position="337"/>
    </location>
</feature>
<dbReference type="Pfam" id="PF05773">
    <property type="entry name" value="RWD"/>
    <property type="match status" value="1"/>
</dbReference>
<dbReference type="GO" id="GO:0016567">
    <property type="term" value="P:protein ubiquitination"/>
    <property type="evidence" value="ECO:0007669"/>
    <property type="project" value="InterPro"/>
</dbReference>
<feature type="region of interest" description="Disordered" evidence="10">
    <location>
        <begin position="1"/>
        <end position="44"/>
    </location>
</feature>
<dbReference type="PROSITE" id="PS00518">
    <property type="entry name" value="ZF_RING_1"/>
    <property type="match status" value="1"/>
</dbReference>
<dbReference type="InterPro" id="IPR017907">
    <property type="entry name" value="Znf_RING_CS"/>
</dbReference>
<evidence type="ECO:0000256" key="3">
    <source>
        <dbReference type="ARBA" id="ARBA00022679"/>
    </source>
</evidence>
<dbReference type="SUPFAM" id="SSF54495">
    <property type="entry name" value="UBC-like"/>
    <property type="match status" value="1"/>
</dbReference>
<evidence type="ECO:0000256" key="10">
    <source>
        <dbReference type="SAM" id="MobiDB-lite"/>
    </source>
</evidence>
<keyword evidence="5" id="KW-0677">Repeat</keyword>
<dbReference type="InterPro" id="IPR013083">
    <property type="entry name" value="Znf_RING/FYVE/PHD"/>
</dbReference>
<evidence type="ECO:0000259" key="12">
    <source>
        <dbReference type="PROSITE" id="PS50908"/>
    </source>
</evidence>
<evidence type="ECO:0000256" key="1">
    <source>
        <dbReference type="ARBA" id="ARBA00003976"/>
    </source>
</evidence>
<dbReference type="Gene3D" id="3.10.110.10">
    <property type="entry name" value="Ubiquitin Conjugating Enzyme"/>
    <property type="match status" value="1"/>
</dbReference>
<reference evidence="15" key="1">
    <citation type="submission" date="2023-07" db="EMBL/GenBank/DDBJ databases">
        <title>A chromosome-level genome assembly of Lolium multiflorum.</title>
        <authorList>
            <person name="Chen Y."/>
            <person name="Copetti D."/>
            <person name="Kolliker R."/>
            <person name="Studer B."/>
        </authorList>
    </citation>
    <scope>NUCLEOTIDE SEQUENCE</scope>
    <source>
        <strain evidence="15">02402/16</strain>
        <tissue evidence="15">Leaf</tissue>
    </source>
</reference>